<dbReference type="OrthoDB" id="2654737at2"/>
<dbReference type="RefSeq" id="WP_125655453.1">
    <property type="nucleotide sequence ID" value="NZ_AP019308.1"/>
</dbReference>
<dbReference type="KEGG" id="pbk:Back11_17670"/>
<sequence length="215" mass="24326">MKGKNILYVVILLLGLLMISDNHLDNSFGDYLFKFIGLSPWTDKDETGLHLPALLGFSLLIFGVSCTVRTYRPRFPKILSRVIIGCIAFILICPIVSEKTMFLLKHNSKGINSLDFSMKDSKCNFQTVESDVKANCSFTIYNYGIEEEVLIKPILKDKYPDIENFEEHVVNIAPHRKHTFSVQFDGTQRNGTGFAGTLNKVGIELEVAGIRRKFE</sequence>
<organism evidence="1 2">
    <name type="scientific">Paenibacillus baekrokdamisoli</name>
    <dbReference type="NCBI Taxonomy" id="1712516"/>
    <lineage>
        <taxon>Bacteria</taxon>
        <taxon>Bacillati</taxon>
        <taxon>Bacillota</taxon>
        <taxon>Bacilli</taxon>
        <taxon>Bacillales</taxon>
        <taxon>Paenibacillaceae</taxon>
        <taxon>Paenibacillus</taxon>
    </lineage>
</organism>
<name>A0A3G9IQ74_9BACL</name>
<reference evidence="1 2" key="1">
    <citation type="submission" date="2018-11" db="EMBL/GenBank/DDBJ databases">
        <title>Complete genome sequence of Paenibacillus baekrokdamisoli strain KCTC 33723.</title>
        <authorList>
            <person name="Kang S.W."/>
            <person name="Lee K.C."/>
            <person name="Kim K.K."/>
            <person name="Kim J.S."/>
            <person name="Kim D.S."/>
            <person name="Ko S.H."/>
            <person name="Yang S.H."/>
            <person name="Lee J.S."/>
        </authorList>
    </citation>
    <scope>NUCLEOTIDE SEQUENCE [LARGE SCALE GENOMIC DNA]</scope>
    <source>
        <strain evidence="1 2">KCTC 33723</strain>
    </source>
</reference>
<dbReference type="Proteomes" id="UP000275368">
    <property type="component" value="Chromosome"/>
</dbReference>
<protein>
    <submittedName>
        <fullName evidence="1">Uncharacterized protein</fullName>
    </submittedName>
</protein>
<accession>A0A3G9IQ74</accession>
<gene>
    <name evidence="1" type="ORF">Back11_17670</name>
</gene>
<dbReference type="EMBL" id="AP019308">
    <property type="protein sequence ID" value="BBH20422.1"/>
    <property type="molecule type" value="Genomic_DNA"/>
</dbReference>
<keyword evidence="2" id="KW-1185">Reference proteome</keyword>
<evidence type="ECO:0000313" key="2">
    <source>
        <dbReference type="Proteomes" id="UP000275368"/>
    </source>
</evidence>
<evidence type="ECO:0000313" key="1">
    <source>
        <dbReference type="EMBL" id="BBH20422.1"/>
    </source>
</evidence>
<dbReference type="AlphaFoldDB" id="A0A3G9IQ74"/>
<proteinExistence type="predicted"/>